<keyword evidence="9" id="KW-1185">Reference proteome</keyword>
<feature type="compositionally biased region" description="Polar residues" evidence="6">
    <location>
        <begin position="765"/>
        <end position="775"/>
    </location>
</feature>
<evidence type="ECO:0000313" key="9">
    <source>
        <dbReference type="Proteomes" id="UP000290572"/>
    </source>
</evidence>
<keyword evidence="2 4" id="KW-0040">ANK repeat</keyword>
<dbReference type="SMART" id="SM00248">
    <property type="entry name" value="ANK"/>
    <property type="match status" value="3"/>
</dbReference>
<dbReference type="SUPFAM" id="SSF48403">
    <property type="entry name" value="Ankyrin repeat"/>
    <property type="match status" value="1"/>
</dbReference>
<evidence type="ECO:0000259" key="7">
    <source>
        <dbReference type="PROSITE" id="PS50287"/>
    </source>
</evidence>
<feature type="compositionally biased region" description="Low complexity" evidence="6">
    <location>
        <begin position="31"/>
        <end position="44"/>
    </location>
</feature>
<reference evidence="8 9" key="1">
    <citation type="submission" date="2018-03" db="EMBL/GenBank/DDBJ databases">
        <title>Draft genome sequence of Rohu Carp (Labeo rohita).</title>
        <authorList>
            <person name="Das P."/>
            <person name="Kushwaha B."/>
            <person name="Joshi C.G."/>
            <person name="Kumar D."/>
            <person name="Nagpure N.S."/>
            <person name="Sahoo L."/>
            <person name="Das S.P."/>
            <person name="Bit A."/>
            <person name="Patnaik S."/>
            <person name="Meher P.K."/>
            <person name="Jayasankar P."/>
            <person name="Koringa P.G."/>
            <person name="Patel N.V."/>
            <person name="Hinsu A.T."/>
            <person name="Kumar R."/>
            <person name="Pandey M."/>
            <person name="Agarwal S."/>
            <person name="Srivastava S."/>
            <person name="Singh M."/>
            <person name="Iquebal M.A."/>
            <person name="Jaiswal S."/>
            <person name="Angadi U.B."/>
            <person name="Kumar N."/>
            <person name="Raza M."/>
            <person name="Shah T.M."/>
            <person name="Rai A."/>
            <person name="Jena J.K."/>
        </authorList>
    </citation>
    <scope>NUCLEOTIDE SEQUENCE [LARGE SCALE GENOMIC DNA]</scope>
    <source>
        <strain evidence="8">DASCIFA01</strain>
        <tissue evidence="8">Testis</tissue>
    </source>
</reference>
<evidence type="ECO:0000256" key="4">
    <source>
        <dbReference type="PROSITE-ProRule" id="PRU00023"/>
    </source>
</evidence>
<dbReference type="Gene3D" id="3.10.250.10">
    <property type="entry name" value="SRCR-like domain"/>
    <property type="match status" value="1"/>
</dbReference>
<feature type="domain" description="SRCR" evidence="7">
    <location>
        <begin position="666"/>
        <end position="720"/>
    </location>
</feature>
<evidence type="ECO:0000256" key="6">
    <source>
        <dbReference type="SAM" id="MobiDB-lite"/>
    </source>
</evidence>
<dbReference type="InterPro" id="IPR001190">
    <property type="entry name" value="SRCR"/>
</dbReference>
<dbReference type="PANTHER" id="PTHR24173:SF84">
    <property type="entry name" value="ANKYRIN REPEAT DOMAIN 33AB"/>
    <property type="match status" value="1"/>
</dbReference>
<evidence type="ECO:0000313" key="8">
    <source>
        <dbReference type="EMBL" id="RXN08027.1"/>
    </source>
</evidence>
<dbReference type="InterPro" id="IPR036772">
    <property type="entry name" value="SRCR-like_dom_sf"/>
</dbReference>
<comment type="caution">
    <text evidence="8">The sequence shown here is derived from an EMBL/GenBank/DDBJ whole genome shotgun (WGS) entry which is preliminary data.</text>
</comment>
<dbReference type="PROSITE" id="PS50088">
    <property type="entry name" value="ANK_REPEAT"/>
    <property type="match status" value="1"/>
</dbReference>
<sequence length="775" mass="85805">MAAVQSSVLEDPNLGSGPDEDELSLLEGDSDSGSLLSDDSFLPDYEQEERKKGTANTVYEACVQNDPEALKRVLERDVTYDEVMEVDINGRNGLMVAAYKGFLPVVYELHGCPHLDINHQDNDGNTALMIAAQAGHVSICNYIMNYFPGAETEIRDNRGFTALIKAAIQGRNDVVAALIMHGADMNAVDSNRGKCARDWALKTGRFDTLNRLRHLALHPTAEQFCDTYVPEWPSLKVLVSKATANKSAGQKLTHHLKSTFGFSFPRDPQDNGVMDHMVRMTTSLRSPLIATATRPLCPSSPPQIGKRRLAVAELMQKHSQKQLEESSLCHRNSSISSISPSVHSAESVSLSCCADTERRGSVISIAQSGMRAFIPRSVASRRNSVFPSGCIPQIKVTKSSEPTPKKEKKKKNQKGYLEPPKWKYKEAKDEKKKEKKAMILPNIRAYAAAPTFKFGYEVKEGNIELNAIVQVACGIPWSARFPVTVSVGRVESPSQTPETTEAWVTSEVVRQADTLYFTIPATAKYEGKIVCWYKSTRTDTKNPYSALSNPITLVASALSPPKVTVHPNLFLKGENYTVQCESAYSLIRNFTLSLYYRVLPVTPGTNWTSAGSLFLTNHTIIILRQTNAVVPIEFACTMEMLYEGNVLHSSLSNIEQAFPEEHPVQPRLWEQSRGESCLGYLDATLKGKWEPVCQKEVDAEADSSAAAATAEVVCRELGCGQVLKWKRVLDNKRTATEEVQANEFPQTNTEFPQTNTENPDKNASYPPQQLETKEV</sequence>
<evidence type="ECO:0000256" key="1">
    <source>
        <dbReference type="ARBA" id="ARBA00022737"/>
    </source>
</evidence>
<dbReference type="PANTHER" id="PTHR24173">
    <property type="entry name" value="ANKYRIN REPEAT CONTAINING"/>
    <property type="match status" value="1"/>
</dbReference>
<dbReference type="AlphaFoldDB" id="A0A498LRD0"/>
<feature type="compositionally biased region" description="Acidic residues" evidence="6">
    <location>
        <begin position="18"/>
        <end position="30"/>
    </location>
</feature>
<dbReference type="InterPro" id="IPR002110">
    <property type="entry name" value="Ankyrin_rpt"/>
</dbReference>
<feature type="region of interest" description="Disordered" evidence="6">
    <location>
        <begin position="736"/>
        <end position="775"/>
    </location>
</feature>
<comment type="caution">
    <text evidence="5">Lacks conserved residue(s) required for the propagation of feature annotation.</text>
</comment>
<protein>
    <submittedName>
        <fullName evidence="8">Ankyrin repeat domain-containing 33B-like protein</fullName>
    </submittedName>
</protein>
<dbReference type="PROSITE" id="PS50297">
    <property type="entry name" value="ANK_REP_REGION"/>
    <property type="match status" value="1"/>
</dbReference>
<evidence type="ECO:0000256" key="2">
    <source>
        <dbReference type="ARBA" id="ARBA00023043"/>
    </source>
</evidence>
<gene>
    <name evidence="8" type="ORF">ROHU_011713</name>
</gene>
<feature type="compositionally biased region" description="Polar residues" evidence="6">
    <location>
        <begin position="737"/>
        <end position="757"/>
    </location>
</feature>
<keyword evidence="3" id="KW-1015">Disulfide bond</keyword>
<name>A0A498LRD0_LABRO</name>
<feature type="region of interest" description="Disordered" evidence="6">
    <location>
        <begin position="396"/>
        <end position="418"/>
    </location>
</feature>
<dbReference type="EMBL" id="QBIY01013331">
    <property type="protein sequence ID" value="RXN08027.1"/>
    <property type="molecule type" value="Genomic_DNA"/>
</dbReference>
<dbReference type="Proteomes" id="UP000290572">
    <property type="component" value="Unassembled WGS sequence"/>
</dbReference>
<dbReference type="SUPFAM" id="SSF56487">
    <property type="entry name" value="SRCR-like"/>
    <property type="match status" value="1"/>
</dbReference>
<dbReference type="Gene3D" id="1.25.40.20">
    <property type="entry name" value="Ankyrin repeat-containing domain"/>
    <property type="match status" value="1"/>
</dbReference>
<proteinExistence type="predicted"/>
<organism evidence="8 9">
    <name type="scientific">Labeo rohita</name>
    <name type="common">Indian major carp</name>
    <name type="synonym">Cyprinus rohita</name>
    <dbReference type="NCBI Taxonomy" id="84645"/>
    <lineage>
        <taxon>Eukaryota</taxon>
        <taxon>Metazoa</taxon>
        <taxon>Chordata</taxon>
        <taxon>Craniata</taxon>
        <taxon>Vertebrata</taxon>
        <taxon>Euteleostomi</taxon>
        <taxon>Actinopterygii</taxon>
        <taxon>Neopterygii</taxon>
        <taxon>Teleostei</taxon>
        <taxon>Ostariophysi</taxon>
        <taxon>Cypriniformes</taxon>
        <taxon>Cyprinidae</taxon>
        <taxon>Labeoninae</taxon>
        <taxon>Labeonini</taxon>
        <taxon>Labeo</taxon>
    </lineage>
</organism>
<feature type="repeat" description="ANK" evidence="4">
    <location>
        <begin position="158"/>
        <end position="190"/>
    </location>
</feature>
<dbReference type="InterPro" id="IPR036770">
    <property type="entry name" value="Ankyrin_rpt-contain_sf"/>
</dbReference>
<dbReference type="STRING" id="84645.A0A498LRD0"/>
<dbReference type="Pfam" id="PF12796">
    <property type="entry name" value="Ank_2"/>
    <property type="match status" value="1"/>
</dbReference>
<evidence type="ECO:0000256" key="5">
    <source>
        <dbReference type="PROSITE-ProRule" id="PRU00196"/>
    </source>
</evidence>
<accession>A0A498LRD0</accession>
<dbReference type="PRINTS" id="PR01415">
    <property type="entry name" value="ANKYRIN"/>
</dbReference>
<feature type="region of interest" description="Disordered" evidence="6">
    <location>
        <begin position="1"/>
        <end position="53"/>
    </location>
</feature>
<dbReference type="GO" id="GO:0016020">
    <property type="term" value="C:membrane"/>
    <property type="evidence" value="ECO:0007669"/>
    <property type="project" value="InterPro"/>
</dbReference>
<evidence type="ECO:0000256" key="3">
    <source>
        <dbReference type="ARBA" id="ARBA00023157"/>
    </source>
</evidence>
<keyword evidence="1" id="KW-0677">Repeat</keyword>
<dbReference type="PROSITE" id="PS50287">
    <property type="entry name" value="SRCR_2"/>
    <property type="match status" value="1"/>
</dbReference>